<reference evidence="1 2" key="1">
    <citation type="journal article" date="2018" name="Biotechnol. Adv.">
        <title>Improved genomic resources and new bioinformatic workflow for the carcinogenic parasite Clonorchis sinensis: Biotechnological implications.</title>
        <authorList>
            <person name="Wang D."/>
            <person name="Korhonen P.K."/>
            <person name="Gasser R.B."/>
            <person name="Young N.D."/>
        </authorList>
    </citation>
    <scope>NUCLEOTIDE SEQUENCE [LARGE SCALE GENOMIC DNA]</scope>
    <source>
        <strain evidence="1">Cs-k2</strain>
    </source>
</reference>
<dbReference type="EMBL" id="NIRI02000010">
    <property type="protein sequence ID" value="KAG5453634.1"/>
    <property type="molecule type" value="Genomic_DNA"/>
</dbReference>
<gene>
    <name evidence="1" type="ORF">CSKR_111581</name>
</gene>
<dbReference type="Proteomes" id="UP000286415">
    <property type="component" value="Unassembled WGS sequence"/>
</dbReference>
<organism evidence="1 2">
    <name type="scientific">Clonorchis sinensis</name>
    <name type="common">Chinese liver fluke</name>
    <dbReference type="NCBI Taxonomy" id="79923"/>
    <lineage>
        <taxon>Eukaryota</taxon>
        <taxon>Metazoa</taxon>
        <taxon>Spiralia</taxon>
        <taxon>Lophotrochozoa</taxon>
        <taxon>Platyhelminthes</taxon>
        <taxon>Trematoda</taxon>
        <taxon>Digenea</taxon>
        <taxon>Opisthorchiida</taxon>
        <taxon>Opisthorchiata</taxon>
        <taxon>Opisthorchiidae</taxon>
        <taxon>Clonorchis</taxon>
    </lineage>
</organism>
<dbReference type="InParanoid" id="A0A419PI53"/>
<protein>
    <submittedName>
        <fullName evidence="1">Uncharacterized protein</fullName>
    </submittedName>
</protein>
<comment type="caution">
    <text evidence="1">The sequence shown here is derived from an EMBL/GenBank/DDBJ whole genome shotgun (WGS) entry which is preliminary data.</text>
</comment>
<dbReference type="AlphaFoldDB" id="A0A419PI53"/>
<accession>A0A419PI53</accession>
<name>A0A419PI53_CLOSI</name>
<keyword evidence="2" id="KW-1185">Reference proteome</keyword>
<proteinExistence type="predicted"/>
<evidence type="ECO:0000313" key="2">
    <source>
        <dbReference type="Proteomes" id="UP000286415"/>
    </source>
</evidence>
<evidence type="ECO:0000313" key="1">
    <source>
        <dbReference type="EMBL" id="KAG5453634.1"/>
    </source>
</evidence>
<sequence>MCPVFLLSSSVKVSSLCDKYTHLQINVVFTGDSSESLVYGVLQLNVLCTLESPAEFHTDPALSLSVGCCSGRKVYLTQDWPGIRTPAGPASSPDLIGRKSGPNSQS</sequence>
<reference evidence="1 2" key="2">
    <citation type="journal article" date="2021" name="Genomics">
        <title>High-quality reference genome for Clonorchis sinensis.</title>
        <authorList>
            <person name="Young N.D."/>
            <person name="Stroehlein A.J."/>
            <person name="Kinkar L."/>
            <person name="Wang T."/>
            <person name="Sohn W.M."/>
            <person name="Chang B.C.H."/>
            <person name="Kaur P."/>
            <person name="Weisz D."/>
            <person name="Dudchenko O."/>
            <person name="Aiden E.L."/>
            <person name="Korhonen P.K."/>
            <person name="Gasser R.B."/>
        </authorList>
    </citation>
    <scope>NUCLEOTIDE SEQUENCE [LARGE SCALE GENOMIC DNA]</scope>
    <source>
        <strain evidence="1">Cs-k2</strain>
    </source>
</reference>